<protein>
    <submittedName>
        <fullName evidence="2">(pine wood nematode) hypothetical protein</fullName>
    </submittedName>
</protein>
<dbReference type="EMBL" id="CAJFCV020000006">
    <property type="protein sequence ID" value="CAG9129419.1"/>
    <property type="molecule type" value="Genomic_DNA"/>
</dbReference>
<keyword evidence="1" id="KW-0812">Transmembrane</keyword>
<feature type="transmembrane region" description="Helical" evidence="1">
    <location>
        <begin position="71"/>
        <end position="89"/>
    </location>
</feature>
<dbReference type="AlphaFoldDB" id="A0A7I8X0K4"/>
<proteinExistence type="predicted"/>
<dbReference type="OrthoDB" id="5792484at2759"/>
<feature type="transmembrane region" description="Helical" evidence="1">
    <location>
        <begin position="190"/>
        <end position="213"/>
    </location>
</feature>
<evidence type="ECO:0000313" key="2">
    <source>
        <dbReference type="EMBL" id="CAD5233951.1"/>
    </source>
</evidence>
<accession>A0A7I8X0K4</accession>
<gene>
    <name evidence="2" type="ORF">BXYJ_LOCUS14042</name>
</gene>
<feature type="transmembrane region" description="Helical" evidence="1">
    <location>
        <begin position="12"/>
        <end position="33"/>
    </location>
</feature>
<dbReference type="Proteomes" id="UP000659654">
    <property type="component" value="Unassembled WGS sequence"/>
</dbReference>
<feature type="transmembrane region" description="Helical" evidence="1">
    <location>
        <begin position="101"/>
        <end position="117"/>
    </location>
</feature>
<evidence type="ECO:0000313" key="3">
    <source>
        <dbReference type="Proteomes" id="UP000659654"/>
    </source>
</evidence>
<feature type="transmembrane region" description="Helical" evidence="1">
    <location>
        <begin position="39"/>
        <end position="59"/>
    </location>
</feature>
<feature type="transmembrane region" description="Helical" evidence="1">
    <location>
        <begin position="129"/>
        <end position="150"/>
    </location>
</feature>
<feature type="transmembrane region" description="Helical" evidence="1">
    <location>
        <begin position="234"/>
        <end position="251"/>
    </location>
</feature>
<sequence>MTFSITEYFGDLSLLPHALLFLHLLGSVLPTKYQKQAQISFHAIYAAFLLISPNCLYGPKTGKDLDAVHAFLARFIGAYQFGFFVFHFLSRRDSFRPEAAVALSKALTAGLVFFLELRSAQRPNVERGLHLDSSSFVYALILIDFTYFLIESVKYVKLVNQTSATDEIDIMCKKTQQAIQNAGAFSIQHYFWADAVVSFLYAVASIGSSEYLYENVIKQEIKLDSLHRILTHEFGYYALGAGITSLLAFQFSPVQQKHYAFQRLVTHAITIAIHASGYFHFYYHAVFSPLIIALLTVYPIVIVTDKIKRQEVAADDDKNASSSVFATAPETEINLDLNQEIVEQELDEQIHEIVGENDVTEEKVEKVELTVQEPAKTAGPLFPPPQCNLIASELSITS</sequence>
<organism evidence="2 3">
    <name type="scientific">Bursaphelenchus xylophilus</name>
    <name type="common">Pinewood nematode worm</name>
    <name type="synonym">Aphelenchoides xylophilus</name>
    <dbReference type="NCBI Taxonomy" id="6326"/>
    <lineage>
        <taxon>Eukaryota</taxon>
        <taxon>Metazoa</taxon>
        <taxon>Ecdysozoa</taxon>
        <taxon>Nematoda</taxon>
        <taxon>Chromadorea</taxon>
        <taxon>Rhabditida</taxon>
        <taxon>Tylenchina</taxon>
        <taxon>Tylenchomorpha</taxon>
        <taxon>Aphelenchoidea</taxon>
        <taxon>Aphelenchoididae</taxon>
        <taxon>Bursaphelenchus</taxon>
    </lineage>
</organism>
<name>A0A7I8X0K4_BURXY</name>
<keyword evidence="3" id="KW-1185">Reference proteome</keyword>
<keyword evidence="1" id="KW-0472">Membrane</keyword>
<comment type="caution">
    <text evidence="2">The sequence shown here is derived from an EMBL/GenBank/DDBJ whole genome shotgun (WGS) entry which is preliminary data.</text>
</comment>
<keyword evidence="1" id="KW-1133">Transmembrane helix</keyword>
<dbReference type="EMBL" id="CAJFDI010000006">
    <property type="protein sequence ID" value="CAD5233951.1"/>
    <property type="molecule type" value="Genomic_DNA"/>
</dbReference>
<evidence type="ECO:0000256" key="1">
    <source>
        <dbReference type="SAM" id="Phobius"/>
    </source>
</evidence>
<feature type="transmembrane region" description="Helical" evidence="1">
    <location>
        <begin position="281"/>
        <end position="301"/>
    </location>
</feature>
<reference evidence="2" key="1">
    <citation type="submission" date="2020-09" db="EMBL/GenBank/DDBJ databases">
        <authorList>
            <person name="Kikuchi T."/>
        </authorList>
    </citation>
    <scope>NUCLEOTIDE SEQUENCE</scope>
    <source>
        <strain evidence="2">Ka4C1</strain>
    </source>
</reference>
<dbReference type="Proteomes" id="UP000582659">
    <property type="component" value="Unassembled WGS sequence"/>
</dbReference>